<evidence type="ECO:0000256" key="2">
    <source>
        <dbReference type="ARBA" id="ARBA00008557"/>
    </source>
</evidence>
<dbReference type="GO" id="GO:0003723">
    <property type="term" value="F:RNA binding"/>
    <property type="evidence" value="ECO:0007669"/>
    <property type="project" value="UniProtKB-UniRule"/>
</dbReference>
<dbReference type="CDD" id="cd12378">
    <property type="entry name" value="RRM1_I_PABPs"/>
    <property type="match status" value="1"/>
</dbReference>
<evidence type="ECO:0000313" key="11">
    <source>
        <dbReference type="Proteomes" id="UP000008912"/>
    </source>
</evidence>
<dbReference type="Gene3D" id="1.10.1900.10">
    <property type="entry name" value="c-terminal domain of poly(a) binding protein"/>
    <property type="match status" value="1"/>
</dbReference>
<dbReference type="SUPFAM" id="SSF63570">
    <property type="entry name" value="PABC (PABP) domain"/>
    <property type="match status" value="1"/>
</dbReference>
<dbReference type="InterPro" id="IPR012677">
    <property type="entry name" value="Nucleotide-bd_a/b_plait_sf"/>
</dbReference>
<comment type="subcellular location">
    <subcellularLocation>
        <location evidence="1 7">Cytoplasm</location>
    </subcellularLocation>
</comment>
<dbReference type="Gene3D" id="3.30.70.330">
    <property type="match status" value="4"/>
</dbReference>
<feature type="domain" description="RRM" evidence="8">
    <location>
        <begin position="1"/>
        <end position="64"/>
    </location>
</feature>
<dbReference type="FunFam" id="3.30.70.330:FF:000042">
    <property type="entry name" value="Polyadenylate-binding protein"/>
    <property type="match status" value="1"/>
</dbReference>
<dbReference type="Ensembl" id="ENSAMET00000049888.1">
    <property type="protein sequence ID" value="ENSAMEP00000031067.1"/>
    <property type="gene ID" value="ENSAMEG00000000348.2"/>
</dbReference>
<dbReference type="InterPro" id="IPR003954">
    <property type="entry name" value="RRM_euk-type"/>
</dbReference>
<dbReference type="InterPro" id="IPR002004">
    <property type="entry name" value="PABP_HYD_C"/>
</dbReference>
<keyword evidence="4" id="KW-0677">Repeat</keyword>
<dbReference type="NCBIfam" id="TIGR01628">
    <property type="entry name" value="PABP-1234"/>
    <property type="match status" value="1"/>
</dbReference>
<evidence type="ECO:0000259" key="8">
    <source>
        <dbReference type="PROSITE" id="PS50102"/>
    </source>
</evidence>
<evidence type="ECO:0000256" key="7">
    <source>
        <dbReference type="RuleBase" id="RU362004"/>
    </source>
</evidence>
<dbReference type="PANTHER" id="PTHR24012">
    <property type="entry name" value="RNA BINDING PROTEIN"/>
    <property type="match status" value="1"/>
</dbReference>
<dbReference type="InterPro" id="IPR000504">
    <property type="entry name" value="RRM_dom"/>
</dbReference>
<dbReference type="SMART" id="SM00361">
    <property type="entry name" value="RRM_1"/>
    <property type="match status" value="3"/>
</dbReference>
<feature type="domain" description="RRM" evidence="8">
    <location>
        <begin position="271"/>
        <end position="347"/>
    </location>
</feature>
<name>A0A7N5JVT4_AILME</name>
<comment type="similarity">
    <text evidence="2 7">Belongs to the polyadenylate-binding protein type-1 family.</text>
</comment>
<proteinExistence type="inferred from homology"/>
<evidence type="ECO:0000256" key="5">
    <source>
        <dbReference type="ARBA" id="ARBA00022884"/>
    </source>
</evidence>
<evidence type="ECO:0000256" key="4">
    <source>
        <dbReference type="ARBA" id="ARBA00022737"/>
    </source>
</evidence>
<keyword evidence="5 6" id="KW-0694">RNA-binding</keyword>
<reference evidence="10" key="3">
    <citation type="submission" date="2025-09" db="UniProtKB">
        <authorList>
            <consortium name="Ensembl"/>
        </authorList>
    </citation>
    <scope>IDENTIFICATION</scope>
</reference>
<dbReference type="SMART" id="SM00360">
    <property type="entry name" value="RRM"/>
    <property type="match status" value="4"/>
</dbReference>
<dbReference type="SUPFAM" id="SSF54928">
    <property type="entry name" value="RNA-binding domain, RBD"/>
    <property type="match status" value="2"/>
</dbReference>
<reference evidence="10" key="2">
    <citation type="submission" date="2025-08" db="UniProtKB">
        <authorList>
            <consortium name="Ensembl"/>
        </authorList>
    </citation>
    <scope>IDENTIFICATION</scope>
</reference>
<gene>
    <name evidence="10" type="primary">PABPC1</name>
</gene>
<dbReference type="GeneTree" id="ENSGT00940000153773"/>
<sequence length="528" mass="59334">MLYEKFSPAGPILSIRICRDKITRRSLGYAYVNYQQPVDAKRALETLNFDVIKGRPVRIMWSQRDPSLRKSGVGNVFIKNLGKTIDNKALYNIFSAFGNILSCKVACDEKGPKGYGFVHFQKQESEAAERAIEKMNGMLLNDRKVFVGRFKSRKEREAELGARAKEFTNVYIKNFGEDMDDERLKDLFGKFGPALSVKVMTDESGKSKGFGFVSFERHEDAQKAVDEMNGKELNGKQIYVGRAQKKVERQTELKRKFEQMKQDRITRYQGVNLYVKNLDDGIDDERLRKEFSPFGTITSAKVMMEGGRSKGFGFVCFSSPEEATKAVTEMNGRIVATKPLYVALAQRKEERQAHLTNQYMQRMASVRAVPNPVINPYQPAPPSGYFMAAIPQTQNRAAYYPPSQIAQLRPSPRWTAQGARPHRKPFPAVHVQGQEPLTASMLASAPPQEQKQMLGERLFPLIQAMHPTLAGKITGMLLEIDNSELLHMLESPESLRSKVDEAVAVLQAHQAKEAAQKAVNSATGVPTV</sequence>
<feature type="domain" description="RRM" evidence="8">
    <location>
        <begin position="168"/>
        <end position="245"/>
    </location>
</feature>
<dbReference type="GO" id="GO:0005737">
    <property type="term" value="C:cytoplasm"/>
    <property type="evidence" value="ECO:0007669"/>
    <property type="project" value="UniProtKB-SubCell"/>
</dbReference>
<dbReference type="InterPro" id="IPR006515">
    <property type="entry name" value="PABP_1234"/>
</dbReference>
<dbReference type="AlphaFoldDB" id="A0A7N5JVT4"/>
<dbReference type="Pfam" id="PF00658">
    <property type="entry name" value="MLLE"/>
    <property type="match status" value="1"/>
</dbReference>
<evidence type="ECO:0000256" key="3">
    <source>
        <dbReference type="ARBA" id="ARBA00022490"/>
    </source>
</evidence>
<dbReference type="Pfam" id="PF00076">
    <property type="entry name" value="RRM_1"/>
    <property type="match status" value="4"/>
</dbReference>
<dbReference type="InterPro" id="IPR034364">
    <property type="entry name" value="PABP_RRM1"/>
</dbReference>
<dbReference type="InterPro" id="IPR045305">
    <property type="entry name" value="RRM2_I_PABPs"/>
</dbReference>
<reference evidence="10 11" key="1">
    <citation type="journal article" date="2010" name="Nature">
        <title>The sequence and de novo assembly of the giant panda genome.</title>
        <authorList>
            <person name="Li R."/>
            <person name="Fan W."/>
            <person name="Tian G."/>
            <person name="Zhu H."/>
            <person name="He L."/>
            <person name="Cai J."/>
            <person name="Huang Q."/>
            <person name="Cai Q."/>
            <person name="Li B."/>
            <person name="Bai Y."/>
            <person name="Zhang Z."/>
            <person name="Zhang Y."/>
            <person name="Wang W."/>
            <person name="Li J."/>
            <person name="Wei F."/>
            <person name="Li H."/>
            <person name="Jian M."/>
            <person name="Li J."/>
            <person name="Zhang Z."/>
            <person name="Nielsen R."/>
            <person name="Li D."/>
            <person name="Gu W."/>
            <person name="Yang Z."/>
            <person name="Xuan Z."/>
            <person name="Ryder O.A."/>
            <person name="Leung F.C."/>
            <person name="Zhou Y."/>
            <person name="Cao J."/>
            <person name="Sun X."/>
            <person name="Fu Y."/>
            <person name="Fang X."/>
            <person name="Guo X."/>
            <person name="Wang B."/>
            <person name="Hou R."/>
            <person name="Shen F."/>
            <person name="Mu B."/>
            <person name="Ni P."/>
            <person name="Lin R."/>
            <person name="Qian W."/>
            <person name="Wang G."/>
            <person name="Yu C."/>
            <person name="Nie W."/>
            <person name="Wang J."/>
            <person name="Wu Z."/>
            <person name="Liang H."/>
            <person name="Min J."/>
            <person name="Wu Q."/>
            <person name="Cheng S."/>
            <person name="Ruan J."/>
            <person name="Wang M."/>
            <person name="Shi Z."/>
            <person name="Wen M."/>
            <person name="Liu B."/>
            <person name="Ren X."/>
            <person name="Zheng H."/>
            <person name="Dong D."/>
            <person name="Cook K."/>
            <person name="Shan G."/>
            <person name="Zhang H."/>
            <person name="Kosiol C."/>
            <person name="Xie X."/>
            <person name="Lu Z."/>
            <person name="Zheng H."/>
            <person name="Li Y."/>
            <person name="Steiner C.C."/>
            <person name="Lam T.T."/>
            <person name="Lin S."/>
            <person name="Zhang Q."/>
            <person name="Li G."/>
            <person name="Tian J."/>
            <person name="Gong T."/>
            <person name="Liu H."/>
            <person name="Zhang D."/>
            <person name="Fang L."/>
            <person name="Ye C."/>
            <person name="Zhang J."/>
            <person name="Hu W."/>
            <person name="Xu A."/>
            <person name="Ren Y."/>
            <person name="Zhang G."/>
            <person name="Bruford M.W."/>
            <person name="Li Q."/>
            <person name="Ma L."/>
            <person name="Guo Y."/>
            <person name="An N."/>
            <person name="Hu Y."/>
            <person name="Zheng Y."/>
            <person name="Shi Y."/>
            <person name="Li Z."/>
            <person name="Liu Q."/>
            <person name="Chen Y."/>
            <person name="Zhao J."/>
            <person name="Qu N."/>
            <person name="Zhao S."/>
            <person name="Tian F."/>
            <person name="Wang X."/>
            <person name="Wang H."/>
            <person name="Xu L."/>
            <person name="Liu X."/>
            <person name="Vinar T."/>
            <person name="Wang Y."/>
            <person name="Lam T.W."/>
            <person name="Yiu S.M."/>
            <person name="Liu S."/>
            <person name="Zhang H."/>
            <person name="Li D."/>
            <person name="Huang Y."/>
            <person name="Wang X."/>
            <person name="Yang G."/>
            <person name="Jiang Z."/>
            <person name="Wang J."/>
            <person name="Qin N."/>
            <person name="Li L."/>
            <person name="Li J."/>
            <person name="Bolund L."/>
            <person name="Kristiansen K."/>
            <person name="Wong G.K."/>
            <person name="Olson M."/>
            <person name="Zhang X."/>
            <person name="Li S."/>
            <person name="Yang H."/>
            <person name="Wang J."/>
            <person name="Wang J."/>
        </authorList>
    </citation>
    <scope>NUCLEOTIDE SEQUENCE [LARGE SCALE GENOMIC DNA]</scope>
</reference>
<dbReference type="CDD" id="cd12379">
    <property type="entry name" value="RRM2_I_PABPs"/>
    <property type="match status" value="1"/>
</dbReference>
<evidence type="ECO:0000256" key="6">
    <source>
        <dbReference type="PROSITE-ProRule" id="PRU00176"/>
    </source>
</evidence>
<dbReference type="Proteomes" id="UP000008912">
    <property type="component" value="Unassembled WGS sequence"/>
</dbReference>
<protein>
    <recommendedName>
        <fullName evidence="7">Polyadenylate-binding protein</fullName>
        <shortName evidence="7">PABP</shortName>
    </recommendedName>
</protein>
<dbReference type="CDD" id="cd12380">
    <property type="entry name" value="RRM3_I_PABPs"/>
    <property type="match status" value="1"/>
</dbReference>
<dbReference type="PROSITE" id="PS51309">
    <property type="entry name" value="PABC"/>
    <property type="match status" value="1"/>
</dbReference>
<organism evidence="10 11">
    <name type="scientific">Ailuropoda melanoleuca</name>
    <name type="common">Giant panda</name>
    <dbReference type="NCBI Taxonomy" id="9646"/>
    <lineage>
        <taxon>Eukaryota</taxon>
        <taxon>Metazoa</taxon>
        <taxon>Chordata</taxon>
        <taxon>Craniata</taxon>
        <taxon>Vertebrata</taxon>
        <taxon>Euteleostomi</taxon>
        <taxon>Mammalia</taxon>
        <taxon>Eutheria</taxon>
        <taxon>Laurasiatheria</taxon>
        <taxon>Carnivora</taxon>
        <taxon>Caniformia</taxon>
        <taxon>Ursidae</taxon>
        <taxon>Ailuropoda</taxon>
    </lineage>
</organism>
<feature type="domain" description="PABC" evidence="9">
    <location>
        <begin position="434"/>
        <end position="511"/>
    </location>
</feature>
<evidence type="ECO:0000313" key="10">
    <source>
        <dbReference type="Ensembl" id="ENSAMEP00000031067.1"/>
    </source>
</evidence>
<keyword evidence="11" id="KW-1185">Reference proteome</keyword>
<dbReference type="InterPro" id="IPR036053">
    <property type="entry name" value="PABP-dom"/>
</dbReference>
<dbReference type="PROSITE" id="PS50102">
    <property type="entry name" value="RRM"/>
    <property type="match status" value="4"/>
</dbReference>
<dbReference type="FunFam" id="1.10.1900.10:FF:000001">
    <property type="entry name" value="Polyadenylate-binding protein"/>
    <property type="match status" value="1"/>
</dbReference>
<evidence type="ECO:0000259" key="9">
    <source>
        <dbReference type="PROSITE" id="PS51309"/>
    </source>
</evidence>
<evidence type="ECO:0000256" key="1">
    <source>
        <dbReference type="ARBA" id="ARBA00004496"/>
    </source>
</evidence>
<dbReference type="CDD" id="cd12381">
    <property type="entry name" value="RRM4_I_PABPs"/>
    <property type="match status" value="1"/>
</dbReference>
<accession>A0A7N5JVT4</accession>
<feature type="domain" description="RRM" evidence="8">
    <location>
        <begin position="74"/>
        <end position="152"/>
    </location>
</feature>
<comment type="function">
    <text evidence="7">Binds the poly(A) tail of mRNA.</text>
</comment>
<dbReference type="SMART" id="SM00517">
    <property type="entry name" value="PolyA"/>
    <property type="match status" value="1"/>
</dbReference>
<dbReference type="FunFam" id="3.30.70.330:FF:000154">
    <property type="entry name" value="Polyadenylate-binding protein"/>
    <property type="match status" value="1"/>
</dbReference>
<dbReference type="FunFam" id="3.30.70.330:FF:000003">
    <property type="entry name" value="Polyadenylate-binding protein"/>
    <property type="match status" value="1"/>
</dbReference>
<keyword evidence="3 7" id="KW-0963">Cytoplasm</keyword>
<dbReference type="InterPro" id="IPR035979">
    <property type="entry name" value="RBD_domain_sf"/>
</dbReference>